<comment type="cofactor">
    <cofactor evidence="1 13">
        <name>[4Fe-4S] cluster</name>
        <dbReference type="ChEBI" id="CHEBI:49883"/>
    </cofactor>
</comment>
<dbReference type="Gene3D" id="1.10.132.60">
    <property type="entry name" value="DNA polymerase family B, C-terminal domain"/>
    <property type="match status" value="1"/>
</dbReference>
<dbReference type="InterPro" id="IPR042087">
    <property type="entry name" value="DNA_pol_B_thumb"/>
</dbReference>
<evidence type="ECO:0000313" key="19">
    <source>
        <dbReference type="Proteomes" id="UP000285301"/>
    </source>
</evidence>
<dbReference type="GO" id="GO:0016035">
    <property type="term" value="C:zeta DNA polymerase complex"/>
    <property type="evidence" value="ECO:0007669"/>
    <property type="project" value="InterPro"/>
</dbReference>
<dbReference type="CDD" id="cd05534">
    <property type="entry name" value="POLBc_zeta"/>
    <property type="match status" value="1"/>
</dbReference>
<dbReference type="SUPFAM" id="SSF56672">
    <property type="entry name" value="DNA/RNA polymerases"/>
    <property type="match status" value="1"/>
</dbReference>
<protein>
    <recommendedName>
        <fullName evidence="13">DNA polymerase</fullName>
        <ecNumber evidence="13">2.7.7.7</ecNumber>
    </recommendedName>
</protein>
<comment type="similarity">
    <text evidence="2 13">Belongs to the DNA polymerase type-B family.</text>
</comment>
<keyword evidence="10 13" id="KW-0411">Iron-sulfur</keyword>
<comment type="subcellular location">
    <subcellularLocation>
        <location evidence="13">Nucleus</location>
    </subcellularLocation>
</comment>
<keyword evidence="5 13" id="KW-0479">Metal-binding</keyword>
<keyword evidence="13" id="KW-0238">DNA-binding</keyword>
<dbReference type="InterPro" id="IPR006172">
    <property type="entry name" value="DNA-dir_DNA_pol_B"/>
</dbReference>
<dbReference type="InterPro" id="IPR036397">
    <property type="entry name" value="RNaseH_sf"/>
</dbReference>
<dbReference type="PRINTS" id="PR00106">
    <property type="entry name" value="DNAPOLB"/>
</dbReference>
<dbReference type="Pfam" id="PF00136">
    <property type="entry name" value="DNA_pol_B"/>
    <property type="match status" value="1"/>
</dbReference>
<dbReference type="InterPro" id="IPR043502">
    <property type="entry name" value="DNA/RNA_pol_sf"/>
</dbReference>
<evidence type="ECO:0000313" key="18">
    <source>
        <dbReference type="EMBL" id="RWS18034.1"/>
    </source>
</evidence>
<feature type="region of interest" description="Disordered" evidence="14">
    <location>
        <begin position="100"/>
        <end position="122"/>
    </location>
</feature>
<sequence>ARELLSNGEILNSKIQPYEAHIPYILKFFIDYNLQGMNFIYVANVDFRCEYENAYIDPKITTCEIEADCIAAEILNNQCLTNDGVNPGLKLILEEERNRRRKESLPSQITPQPSQERNHNEINLKEQSYLVQLRNIVNSYSQSNDIKLSDKSNYSDDELINDASDETFNASEDFIGIVMDLNNISTVSKSRDIVCADSKPSKNDRQTFNDSSINTNSNDESTLNCHPSQSSMGQLSYKTNDLAEMMMRFTNLSGEIDASFEDEDERNLTKEMLQVFKDIDSETNFTHVPQNSPLDLSISSDTENYSDFDVAIKDQNLNSGNNTTLKETNVNNELFAELCDCNSNQCCDICCDKISDGCNSDCENEECSKFLNTDSQSEQPVERYRKKEYNISFKENERQINRNSSVICEVGSMVIEDEINLSKLNNIPQIDGSFDDFSLCRRKSRKRKLSLAPLPLKETRVLRKTCNNGKLLNNGENFYSSTQISSYNTNNFERVTKTLNGEKVQVLKLIDESLFEKIGNEILEIHKLSPQTIKFFSNRSEAQEDTSTFLKSDCQSFFKTNLKGRKKLEFLRTLCRPLEVEVKFLDSCEKEDDQDSNFSGETTINGNLNDEFHEHNDLSYFDGCTQICSKINGEIEFKNDEEATQDYWDNDFLKNDEDQQLFSKDENTKLEQEENEENAASLNEVSSSQKSCNSQISLFGDSFDDTSSENIKSFYDFSAENSPYSSQSKSLQSFIEKSTPFLRKKSRLRSESFNSNSSPLQTINEGKIMDKHDSNQRTRARVTNKFIKKPKSKRKFMDSSLIEGPSHSDTFDFDISSFESSFKVGKESNSNNQYITTMCLEVFTSVCGDLKPNPINDSLRAVFYAINYDIPDDVGKKLSLGIILIKTDVTITQTQSNKDSLVYSRKHLLRSAFLKSDVDILYACDEIELYMKLIDIMKVNDPDILVGYEIEMSSWGFLLQRANALNIRIFSALSRVAQEEDDVTGPTLENIEKFGIKITGRIVLNLWEVFRKEITLKVYSYENVHYHVLHERIALYSHQDLNKLFDDKLNCWRVMEFYLIRVEGCLKILQKLNLIEQYSELARVFGIQFSEVLSRGSQFRVESMMIRSAKLSNYIMVSPSVHQRAKMRAPQSLPLIMEPESNFYIDPIVVLDFQSLYPSIIIAYNYCYSTCLGRLEHLSSDEPFTFGCTSLYVSKNVLKQHIDNIHISPNAVAFLKPEVRKGILPQMLTEILNARVIVKNAIKDNDKKEKPSKALKKLLEARQLGLKLIANVTYGYTGANFSGRMPCVEIADAIVSKGRETLEKAIKLVNENKEWGGRVIYGDTDSMFILFPGCTKEEAFKRGHEIAETVTSLNPKPIKLKFEKVYTPCILQTMKRYVGYSYETLDQKEPKFDAKGVETIRRDSCPLASKTLEKSLKILFTSLDVGEVRSYVQRQFQKILNGKISSLQDFIFAREYRGRSNYTENACVPSLEIAKRLKAADPRAEPRQNERVQYVIVYGSPYQPLIQLVRQPNELIKNPSLRLNSTYYIERIIIPTLNRVFQLMGEDTMDWYKEMPRRNIYRRFHYFFAKEQNLKPQTIPQYFLSNSCPVCEKPSSNNGELCFECNLNSQASTLTITEEIKELESKFNSIVKICQNCTGCNDIEQICCSSDCPQLFRYAQTKFDLTNIPFLQKLLEKLKENAASHFQF</sequence>
<dbReference type="InterPro" id="IPR023211">
    <property type="entry name" value="DNA_pol_palm_dom_sf"/>
</dbReference>
<accession>A0A3S4RML6</accession>
<reference evidence="18 19" key="1">
    <citation type="journal article" date="2018" name="Gigascience">
        <title>Genomes of trombidid mites reveal novel predicted allergens and laterally-transferred genes associated with secondary metabolism.</title>
        <authorList>
            <person name="Dong X."/>
            <person name="Chaisiri K."/>
            <person name="Xia D."/>
            <person name="Armstrong S.D."/>
            <person name="Fang Y."/>
            <person name="Donnelly M.J."/>
            <person name="Kadowaki T."/>
            <person name="McGarry J.W."/>
            <person name="Darby A.C."/>
            <person name="Makepeace B.L."/>
        </authorList>
    </citation>
    <scope>NUCLEOTIDE SEQUENCE [LARGE SCALE GENOMIC DNA]</scope>
    <source>
        <strain evidence="18">UoL-WK</strain>
    </source>
</reference>
<keyword evidence="9 13" id="KW-0408">Iron</keyword>
<dbReference type="GO" id="GO:0051539">
    <property type="term" value="F:4 iron, 4 sulfur cluster binding"/>
    <property type="evidence" value="ECO:0007669"/>
    <property type="project" value="UniProtKB-KW"/>
</dbReference>
<keyword evidence="13" id="KW-0235">DNA replication</keyword>
<dbReference type="STRING" id="1965070.A0A3S4RML6"/>
<dbReference type="GO" id="GO:0042276">
    <property type="term" value="P:error-prone translesion synthesis"/>
    <property type="evidence" value="ECO:0007669"/>
    <property type="project" value="TreeGrafter"/>
</dbReference>
<feature type="compositionally biased region" description="Polar residues" evidence="14">
    <location>
        <begin position="208"/>
        <end position="234"/>
    </location>
</feature>
<dbReference type="Gene3D" id="3.30.420.10">
    <property type="entry name" value="Ribonuclease H-like superfamily/Ribonuclease H"/>
    <property type="match status" value="1"/>
</dbReference>
<dbReference type="PANTHER" id="PTHR45812">
    <property type="entry name" value="DNA POLYMERASE ZETA CATALYTIC SUBUNIT"/>
    <property type="match status" value="1"/>
</dbReference>
<dbReference type="FunFam" id="3.30.420.10:FF:000024">
    <property type="entry name" value="DNA polymerase zeta catalytic subunit"/>
    <property type="match status" value="1"/>
</dbReference>
<dbReference type="GO" id="GO:0003887">
    <property type="term" value="F:DNA-directed DNA polymerase activity"/>
    <property type="evidence" value="ECO:0007669"/>
    <property type="project" value="UniProtKB-KW"/>
</dbReference>
<evidence type="ECO:0000256" key="5">
    <source>
        <dbReference type="ARBA" id="ARBA00022723"/>
    </source>
</evidence>
<dbReference type="EC" id="2.7.7.7" evidence="13"/>
<evidence type="ECO:0000256" key="3">
    <source>
        <dbReference type="ARBA" id="ARBA00022679"/>
    </source>
</evidence>
<dbReference type="InterPro" id="IPR006133">
    <property type="entry name" value="DNA-dir_DNA_pol_B_exonuc"/>
</dbReference>
<proteinExistence type="inferred from homology"/>
<keyword evidence="4 13" id="KW-0548">Nucleotidyltransferase</keyword>
<dbReference type="Gene3D" id="1.10.287.690">
    <property type="entry name" value="Helix hairpin bin"/>
    <property type="match status" value="1"/>
</dbReference>
<name>A0A3S4RML6_9ACAR</name>
<dbReference type="Pfam" id="PF03104">
    <property type="entry name" value="DNA_pol_B_exo1"/>
    <property type="match status" value="1"/>
</dbReference>
<dbReference type="InterPro" id="IPR012337">
    <property type="entry name" value="RNaseH-like_sf"/>
</dbReference>
<keyword evidence="3 13" id="KW-0808">Transferase</keyword>
<dbReference type="Pfam" id="PF14260">
    <property type="entry name" value="zf-C4pol"/>
    <property type="match status" value="1"/>
</dbReference>
<dbReference type="GO" id="GO:0005634">
    <property type="term" value="C:nucleus"/>
    <property type="evidence" value="ECO:0007669"/>
    <property type="project" value="UniProtKB-SubCell"/>
</dbReference>
<dbReference type="CDD" id="cd05778">
    <property type="entry name" value="DNA_polB_zeta_exo"/>
    <property type="match status" value="1"/>
</dbReference>
<evidence type="ECO:0000256" key="10">
    <source>
        <dbReference type="ARBA" id="ARBA00023014"/>
    </source>
</evidence>
<feature type="domain" description="DNA-directed DNA polymerase family B multifunctional" evidence="15">
    <location>
        <begin position="1087"/>
        <end position="1542"/>
    </location>
</feature>
<evidence type="ECO:0000256" key="13">
    <source>
        <dbReference type="RuleBase" id="RU000442"/>
    </source>
</evidence>
<evidence type="ECO:0000259" key="17">
    <source>
        <dbReference type="Pfam" id="PF14260"/>
    </source>
</evidence>
<evidence type="ECO:0000256" key="1">
    <source>
        <dbReference type="ARBA" id="ARBA00001966"/>
    </source>
</evidence>
<dbReference type="GO" id="GO:0003677">
    <property type="term" value="F:DNA binding"/>
    <property type="evidence" value="ECO:0007669"/>
    <property type="project" value="UniProtKB-KW"/>
</dbReference>
<dbReference type="SMART" id="SM00486">
    <property type="entry name" value="POLBc"/>
    <property type="match status" value="1"/>
</dbReference>
<dbReference type="GO" id="GO:0008270">
    <property type="term" value="F:zinc ion binding"/>
    <property type="evidence" value="ECO:0007669"/>
    <property type="project" value="UniProtKB-KW"/>
</dbReference>
<evidence type="ECO:0000256" key="2">
    <source>
        <dbReference type="ARBA" id="ARBA00005755"/>
    </source>
</evidence>
<comment type="caution">
    <text evidence="18">The sequence shown here is derived from an EMBL/GenBank/DDBJ whole genome shotgun (WGS) entry which is preliminary data.</text>
</comment>
<evidence type="ECO:0000256" key="6">
    <source>
        <dbReference type="ARBA" id="ARBA00022763"/>
    </source>
</evidence>
<evidence type="ECO:0000256" key="7">
    <source>
        <dbReference type="ARBA" id="ARBA00022833"/>
    </source>
</evidence>
<keyword evidence="19" id="KW-1185">Reference proteome</keyword>
<evidence type="ECO:0000256" key="11">
    <source>
        <dbReference type="ARBA" id="ARBA00023204"/>
    </source>
</evidence>
<dbReference type="FunFam" id="1.10.287.690:FF:000002">
    <property type="entry name" value="DNA polymerase zeta"/>
    <property type="match status" value="1"/>
</dbReference>
<dbReference type="OrthoDB" id="2414538at2759"/>
<dbReference type="GO" id="GO:0000724">
    <property type="term" value="P:double-strand break repair via homologous recombination"/>
    <property type="evidence" value="ECO:0007669"/>
    <property type="project" value="TreeGrafter"/>
</dbReference>
<evidence type="ECO:0000256" key="9">
    <source>
        <dbReference type="ARBA" id="ARBA00023004"/>
    </source>
</evidence>
<evidence type="ECO:0000259" key="16">
    <source>
        <dbReference type="Pfam" id="PF03104"/>
    </source>
</evidence>
<dbReference type="InterPro" id="IPR006134">
    <property type="entry name" value="DNA-dir_DNA_pol_B_multi_dom"/>
</dbReference>
<keyword evidence="8 13" id="KW-0239">DNA-directed DNA polymerase</keyword>
<dbReference type="Proteomes" id="UP000285301">
    <property type="component" value="Unassembled WGS sequence"/>
</dbReference>
<feature type="domain" description="DNA-directed DNA polymerase family B exonuclease" evidence="16">
    <location>
        <begin position="912"/>
        <end position="1022"/>
    </location>
</feature>
<keyword evidence="7 13" id="KW-0862">Zinc</keyword>
<evidence type="ECO:0000259" key="15">
    <source>
        <dbReference type="Pfam" id="PF00136"/>
    </source>
</evidence>
<dbReference type="InterPro" id="IPR025687">
    <property type="entry name" value="Znf-C4pol"/>
</dbReference>
<dbReference type="InterPro" id="IPR017964">
    <property type="entry name" value="DNA-dir_DNA_pol_B_CS"/>
</dbReference>
<gene>
    <name evidence="18" type="ORF">B4U79_15180</name>
</gene>
<evidence type="ECO:0000256" key="12">
    <source>
        <dbReference type="ARBA" id="ARBA00049244"/>
    </source>
</evidence>
<dbReference type="EMBL" id="NCKU01000004">
    <property type="protein sequence ID" value="RWS18034.1"/>
    <property type="molecule type" value="Genomic_DNA"/>
</dbReference>
<comment type="catalytic activity">
    <reaction evidence="12 13">
        <text>DNA(n) + a 2'-deoxyribonucleoside 5'-triphosphate = DNA(n+1) + diphosphate</text>
        <dbReference type="Rhea" id="RHEA:22508"/>
        <dbReference type="Rhea" id="RHEA-COMP:17339"/>
        <dbReference type="Rhea" id="RHEA-COMP:17340"/>
        <dbReference type="ChEBI" id="CHEBI:33019"/>
        <dbReference type="ChEBI" id="CHEBI:61560"/>
        <dbReference type="ChEBI" id="CHEBI:173112"/>
        <dbReference type="EC" id="2.7.7.7"/>
    </reaction>
</comment>
<dbReference type="GO" id="GO:0006260">
    <property type="term" value="P:DNA replication"/>
    <property type="evidence" value="ECO:0007669"/>
    <property type="project" value="UniProtKB-KW"/>
</dbReference>
<keyword evidence="13" id="KW-0539">Nucleus</keyword>
<feature type="compositionally biased region" description="Polar residues" evidence="14">
    <location>
        <begin position="105"/>
        <end position="115"/>
    </location>
</feature>
<evidence type="ECO:0000256" key="14">
    <source>
        <dbReference type="SAM" id="MobiDB-lite"/>
    </source>
</evidence>
<dbReference type="SUPFAM" id="SSF53098">
    <property type="entry name" value="Ribonuclease H-like"/>
    <property type="match status" value="1"/>
</dbReference>
<evidence type="ECO:0000256" key="4">
    <source>
        <dbReference type="ARBA" id="ARBA00022695"/>
    </source>
</evidence>
<keyword evidence="11" id="KW-0234">DNA repair</keyword>
<feature type="domain" description="C4-type zinc-finger of DNA polymerase delta" evidence="17">
    <location>
        <begin position="1588"/>
        <end position="1657"/>
    </location>
</feature>
<dbReference type="Gene3D" id="3.30.342.10">
    <property type="entry name" value="DNA Polymerase, chain B, domain 1"/>
    <property type="match status" value="1"/>
</dbReference>
<dbReference type="InterPro" id="IPR030559">
    <property type="entry name" value="PolZ_Rev3"/>
</dbReference>
<feature type="region of interest" description="Disordered" evidence="14">
    <location>
        <begin position="197"/>
        <end position="234"/>
    </location>
</feature>
<dbReference type="GO" id="GO:0000166">
    <property type="term" value="F:nucleotide binding"/>
    <property type="evidence" value="ECO:0007669"/>
    <property type="project" value="InterPro"/>
</dbReference>
<keyword evidence="13" id="KW-0004">4Fe-4S</keyword>
<evidence type="ECO:0000256" key="8">
    <source>
        <dbReference type="ARBA" id="ARBA00022932"/>
    </source>
</evidence>
<keyword evidence="6" id="KW-0227">DNA damage</keyword>
<dbReference type="PROSITE" id="PS00116">
    <property type="entry name" value="DNA_POLYMERASE_B"/>
    <property type="match status" value="1"/>
</dbReference>
<organism evidence="18 19">
    <name type="scientific">Dinothrombium tinctorium</name>
    <dbReference type="NCBI Taxonomy" id="1965070"/>
    <lineage>
        <taxon>Eukaryota</taxon>
        <taxon>Metazoa</taxon>
        <taxon>Ecdysozoa</taxon>
        <taxon>Arthropoda</taxon>
        <taxon>Chelicerata</taxon>
        <taxon>Arachnida</taxon>
        <taxon>Acari</taxon>
        <taxon>Acariformes</taxon>
        <taxon>Trombidiformes</taxon>
        <taxon>Prostigmata</taxon>
        <taxon>Anystina</taxon>
        <taxon>Parasitengona</taxon>
        <taxon>Trombidioidea</taxon>
        <taxon>Trombidiidae</taxon>
        <taxon>Dinothrombium</taxon>
    </lineage>
</organism>
<keyword evidence="13" id="KW-0863">Zinc-finger</keyword>
<feature type="compositionally biased region" description="Basic and acidic residues" evidence="14">
    <location>
        <begin position="197"/>
        <end position="207"/>
    </location>
</feature>
<feature type="non-terminal residue" evidence="18">
    <location>
        <position position="1"/>
    </location>
</feature>
<dbReference type="PANTHER" id="PTHR45812:SF1">
    <property type="entry name" value="DNA POLYMERASE ZETA CATALYTIC SUBUNIT"/>
    <property type="match status" value="1"/>
</dbReference>
<dbReference type="FunFam" id="1.10.132.60:FF:000005">
    <property type="entry name" value="Putative DNA polymerase zeta catalytic subunit"/>
    <property type="match status" value="1"/>
</dbReference>
<dbReference type="Gene3D" id="3.90.1600.10">
    <property type="entry name" value="Palm domain of DNA polymerase"/>
    <property type="match status" value="1"/>
</dbReference>